<organism evidence="12 13">
    <name type="scientific">Globodera rostochiensis</name>
    <name type="common">Golden nematode worm</name>
    <name type="synonym">Heterodera rostochiensis</name>
    <dbReference type="NCBI Taxonomy" id="31243"/>
    <lineage>
        <taxon>Eukaryota</taxon>
        <taxon>Metazoa</taxon>
        <taxon>Ecdysozoa</taxon>
        <taxon>Nematoda</taxon>
        <taxon>Chromadorea</taxon>
        <taxon>Rhabditida</taxon>
        <taxon>Tylenchina</taxon>
        <taxon>Tylenchomorpha</taxon>
        <taxon>Tylenchoidea</taxon>
        <taxon>Heteroderidae</taxon>
        <taxon>Heteroderinae</taxon>
        <taxon>Globodera</taxon>
    </lineage>
</organism>
<evidence type="ECO:0000256" key="5">
    <source>
        <dbReference type="ARBA" id="ARBA00022592"/>
    </source>
</evidence>
<dbReference type="CDD" id="cd07987">
    <property type="entry name" value="LPLAT_MGAT-like"/>
    <property type="match status" value="1"/>
</dbReference>
<feature type="transmembrane region" description="Helical" evidence="11">
    <location>
        <begin position="121"/>
        <end position="147"/>
    </location>
</feature>
<dbReference type="GO" id="GO:0016020">
    <property type="term" value="C:membrane"/>
    <property type="evidence" value="ECO:0007669"/>
    <property type="project" value="UniProtKB-SubCell"/>
</dbReference>
<feature type="transmembrane region" description="Helical" evidence="11">
    <location>
        <begin position="159"/>
        <end position="177"/>
    </location>
</feature>
<keyword evidence="12" id="KW-1185">Reference proteome</keyword>
<evidence type="ECO:0000256" key="10">
    <source>
        <dbReference type="ARBA" id="ARBA00023315"/>
    </source>
</evidence>
<evidence type="ECO:0000256" key="8">
    <source>
        <dbReference type="ARBA" id="ARBA00022989"/>
    </source>
</evidence>
<evidence type="ECO:0000256" key="4">
    <source>
        <dbReference type="ARBA" id="ARBA00022448"/>
    </source>
</evidence>
<name>A0A914HFQ5_GLORO</name>
<keyword evidence="5 11" id="KW-0592">Phosphate transport</keyword>
<accession>A0A914HFQ5</accession>
<protein>
    <recommendedName>
        <fullName evidence="11">Phosphate transporter</fullName>
    </recommendedName>
</protein>
<dbReference type="WBParaSite" id="Gr19_v10_g17100.t1">
    <property type="protein sequence ID" value="Gr19_v10_g17100.t1"/>
    <property type="gene ID" value="Gr19_v10_g17100"/>
</dbReference>
<dbReference type="InterPro" id="IPR007130">
    <property type="entry name" value="DAGAT"/>
</dbReference>
<keyword evidence="9 11" id="KW-0472">Membrane</keyword>
<dbReference type="GO" id="GO:0005315">
    <property type="term" value="F:phosphate transmembrane transporter activity"/>
    <property type="evidence" value="ECO:0007669"/>
    <property type="project" value="InterPro"/>
</dbReference>
<evidence type="ECO:0000256" key="9">
    <source>
        <dbReference type="ARBA" id="ARBA00023136"/>
    </source>
</evidence>
<keyword evidence="8 11" id="KW-1133">Transmembrane helix</keyword>
<keyword evidence="6" id="KW-0808">Transferase</keyword>
<dbReference type="PANTHER" id="PTHR11101">
    <property type="entry name" value="PHOSPHATE TRANSPORTER"/>
    <property type="match status" value="1"/>
</dbReference>
<evidence type="ECO:0000256" key="6">
    <source>
        <dbReference type="ARBA" id="ARBA00022679"/>
    </source>
</evidence>
<dbReference type="AlphaFoldDB" id="A0A914HFQ5"/>
<feature type="transmembrane region" description="Helical" evidence="11">
    <location>
        <begin position="64"/>
        <end position="85"/>
    </location>
</feature>
<comment type="function">
    <text evidence="11">Sodium-phosphate symporter.</text>
</comment>
<sequence>MGANDVANAFGTSVGSNVLTMRNAFILATIMETLGAVLVGFNVTDAMRKDVLKTNLYADHPSHLLLGQLAILGGGSVWLLTATFLRLPVSTTHSIVGAILGFTVVMNGLDGISWKKIAEIAFSWVLSPALSGFVSAFLYMIVDFAVLRRRNPVKCGLRALPVFYFFCIAFNTFAVVYNGSKLLGLSKMSLLAALSISVGLGACAALLFHFVLRPRILSWIYSSEDERCNGRNNKRHFTFSLPENKAPKEILSPGKSLNSLPNLALEQQPKISVFSATKIGSEISISSANFQLPADIYSNNKIISKDLKKRSPNERRQPFKPTPQGLASWFFPRKDRREDAQTLRMFSTIQVFTACFAGFAHGANDVSNSIAPLVALLSVWTNGSVEQREQTPIWLLLFGVFAICSGLWLLGHRVIETVGQKMSHVNPCSGFTIEFGAAVTALTASKLGLPISTTHCLVGSVVAVGSIKSGEGVDWHIFASIATSWLVTLPVSAAVSAGLMYIMKTLDNKHSIRSFGWPSFLAFLPTATLCDGRSSCRTSYLSEAPACSESRPCLGSLAVPMDDHRMGLSVLYFCWFCYDFSSPRKGSRPVQWIRNLRMWRMVAEYFPVETVKTAELPTDRNYIFAAHPHGVFGISSALTFGTNGTRFQQLFPGIKCRVATLSMNLAIPFRREFLMALGVISSSATSIGHVLSLPPEGNSVGIVPGGVAEICFSQAGGEVHKLKLANRKGFVKMAIKYGADLAYSELDATFGAILPEKLSQRLPSVVRHGTIPFRQKIVTVVGAPIRVQKNANPGREEVDKLHEEYCGRLKAMFDRHKVQMGGSKIGLEDAFTSANDNPIRFQRQRRTCV</sequence>
<feature type="transmembrane region" description="Helical" evidence="11">
    <location>
        <begin position="24"/>
        <end position="44"/>
    </location>
</feature>
<feature type="transmembrane region" description="Helical" evidence="11">
    <location>
        <begin position="477"/>
        <end position="503"/>
    </location>
</feature>
<dbReference type="InterPro" id="IPR001204">
    <property type="entry name" value="Phos_transporter"/>
</dbReference>
<dbReference type="Proteomes" id="UP000887572">
    <property type="component" value="Unplaced"/>
</dbReference>
<keyword evidence="4 11" id="KW-0813">Transport</keyword>
<evidence type="ECO:0000256" key="7">
    <source>
        <dbReference type="ARBA" id="ARBA00022692"/>
    </source>
</evidence>
<comment type="similarity">
    <text evidence="2">Belongs to the diacylglycerol acyltransferase family.</text>
</comment>
<dbReference type="PANTHER" id="PTHR11101:SF67">
    <property type="entry name" value="PHOSPHATE TRANSPORTER"/>
    <property type="match status" value="1"/>
</dbReference>
<keyword evidence="7 11" id="KW-0812">Transmembrane</keyword>
<comment type="subcellular location">
    <subcellularLocation>
        <location evidence="1 11">Membrane</location>
        <topology evidence="1 11">Multi-pass membrane protein</topology>
    </subcellularLocation>
</comment>
<evidence type="ECO:0000256" key="11">
    <source>
        <dbReference type="RuleBase" id="RU363058"/>
    </source>
</evidence>
<evidence type="ECO:0000313" key="12">
    <source>
        <dbReference type="Proteomes" id="UP000887572"/>
    </source>
</evidence>
<dbReference type="GO" id="GO:0035435">
    <property type="term" value="P:phosphate ion transmembrane transport"/>
    <property type="evidence" value="ECO:0007669"/>
    <property type="project" value="TreeGrafter"/>
</dbReference>
<evidence type="ECO:0000256" key="1">
    <source>
        <dbReference type="ARBA" id="ARBA00004141"/>
    </source>
</evidence>
<evidence type="ECO:0000256" key="2">
    <source>
        <dbReference type="ARBA" id="ARBA00005420"/>
    </source>
</evidence>
<dbReference type="Pfam" id="PF01384">
    <property type="entry name" value="PHO4"/>
    <property type="match status" value="1"/>
</dbReference>
<reference evidence="13" key="1">
    <citation type="submission" date="2022-11" db="UniProtKB">
        <authorList>
            <consortium name="WormBaseParasite"/>
        </authorList>
    </citation>
    <scope>IDENTIFICATION</scope>
</reference>
<feature type="transmembrane region" description="Helical" evidence="11">
    <location>
        <begin position="189"/>
        <end position="212"/>
    </location>
</feature>
<dbReference type="Pfam" id="PF03982">
    <property type="entry name" value="DAGAT"/>
    <property type="match status" value="2"/>
</dbReference>
<keyword evidence="10" id="KW-0012">Acyltransferase</keyword>
<evidence type="ECO:0000256" key="3">
    <source>
        <dbReference type="ARBA" id="ARBA00009916"/>
    </source>
</evidence>
<feature type="transmembrane region" description="Helical" evidence="11">
    <location>
        <begin position="392"/>
        <end position="411"/>
    </location>
</feature>
<dbReference type="GO" id="GO:0008374">
    <property type="term" value="F:O-acyltransferase activity"/>
    <property type="evidence" value="ECO:0007669"/>
    <property type="project" value="InterPro"/>
</dbReference>
<proteinExistence type="inferred from homology"/>
<comment type="similarity">
    <text evidence="3 11">Belongs to the inorganic phosphate transporter (PiT) (TC 2.A.20) family.</text>
</comment>
<evidence type="ECO:0000313" key="13">
    <source>
        <dbReference type="WBParaSite" id="Gr19_v10_g17100.t1"/>
    </source>
</evidence>